<evidence type="ECO:0000259" key="2">
    <source>
        <dbReference type="PROSITE" id="PS51740"/>
    </source>
</evidence>
<accession>A0ABM9C384</accession>
<dbReference type="EMBL" id="CAKMMW010000005">
    <property type="protein sequence ID" value="CAH1202932.1"/>
    <property type="molecule type" value="Genomic_DNA"/>
</dbReference>
<dbReference type="Proteomes" id="UP000838821">
    <property type="component" value="Unassembled WGS sequence"/>
</dbReference>
<evidence type="ECO:0000256" key="1">
    <source>
        <dbReference type="PROSITE-ProRule" id="PRU01076"/>
    </source>
</evidence>
<protein>
    <submittedName>
        <fullName evidence="3">Transition state regulatory protein AbrB</fullName>
    </submittedName>
</protein>
<proteinExistence type="predicted"/>
<dbReference type="RefSeq" id="WP_276574837.1">
    <property type="nucleotide sequence ID" value="NZ_CAKMMW010000005.1"/>
</dbReference>
<keyword evidence="4" id="KW-1185">Reference proteome</keyword>
<dbReference type="SUPFAM" id="SSF89447">
    <property type="entry name" value="AbrB/MazE/MraZ-like"/>
    <property type="match status" value="1"/>
</dbReference>
<sequence>MLKATGIVRKIDDLGRVVIPIELRRTLGVEIKDSIEIFTNGDSIVLKKYAPGCVLCTNIENIKPGPGGKLICKSCISQIQSI</sequence>
<gene>
    <name evidence="3" type="primary">abrB_1</name>
    <name evidence="3" type="ORF">PAECIP111891_02150</name>
</gene>
<keyword evidence="1" id="KW-0238">DNA-binding</keyword>
<dbReference type="PANTHER" id="PTHR36432:SF4">
    <property type="entry name" value="TRANSITION STATE REGULATOR ABH-RELATED"/>
    <property type="match status" value="1"/>
</dbReference>
<evidence type="ECO:0000313" key="4">
    <source>
        <dbReference type="Proteomes" id="UP000838821"/>
    </source>
</evidence>
<dbReference type="InterPro" id="IPR007159">
    <property type="entry name" value="SpoVT-AbrB_dom"/>
</dbReference>
<comment type="caution">
    <text evidence="3">The sequence shown here is derived from an EMBL/GenBank/DDBJ whole genome shotgun (WGS) entry which is preliminary data.</text>
</comment>
<dbReference type="InterPro" id="IPR052731">
    <property type="entry name" value="B_subtilis_Trans_State_Reg"/>
</dbReference>
<dbReference type="PROSITE" id="PS51740">
    <property type="entry name" value="SPOVT_ABRB"/>
    <property type="match status" value="1"/>
</dbReference>
<reference evidence="3" key="1">
    <citation type="submission" date="2022-01" db="EMBL/GenBank/DDBJ databases">
        <authorList>
            <person name="Criscuolo A."/>
        </authorList>
    </citation>
    <scope>NUCLEOTIDE SEQUENCE</scope>
    <source>
        <strain evidence="3">CIP111891</strain>
    </source>
</reference>
<dbReference type="SMART" id="SM00966">
    <property type="entry name" value="SpoVT_AbrB"/>
    <property type="match status" value="1"/>
</dbReference>
<name>A0ABM9C384_9BACL</name>
<dbReference type="Pfam" id="PF04014">
    <property type="entry name" value="MazE_antitoxin"/>
    <property type="match status" value="1"/>
</dbReference>
<evidence type="ECO:0000313" key="3">
    <source>
        <dbReference type="EMBL" id="CAH1202932.1"/>
    </source>
</evidence>
<dbReference type="Gene3D" id="2.10.260.10">
    <property type="match status" value="1"/>
</dbReference>
<organism evidence="3 4">
    <name type="scientific">Paenibacillus allorhizoplanae</name>
    <dbReference type="NCBI Taxonomy" id="2905648"/>
    <lineage>
        <taxon>Bacteria</taxon>
        <taxon>Bacillati</taxon>
        <taxon>Bacillota</taxon>
        <taxon>Bacilli</taxon>
        <taxon>Bacillales</taxon>
        <taxon>Paenibacillaceae</taxon>
        <taxon>Paenibacillus</taxon>
    </lineage>
</organism>
<feature type="domain" description="SpoVT-AbrB" evidence="2">
    <location>
        <begin position="6"/>
        <end position="51"/>
    </location>
</feature>
<dbReference type="PANTHER" id="PTHR36432">
    <property type="match status" value="1"/>
</dbReference>
<dbReference type="InterPro" id="IPR037914">
    <property type="entry name" value="SpoVT-AbrB_sf"/>
</dbReference>